<dbReference type="EMBL" id="JAWXXX010000001">
    <property type="protein sequence ID" value="MDX5893146.1"/>
    <property type="molecule type" value="Genomic_DNA"/>
</dbReference>
<dbReference type="Proteomes" id="UP001281130">
    <property type="component" value="Unassembled WGS sequence"/>
</dbReference>
<keyword evidence="8" id="KW-1185">Reference proteome</keyword>
<dbReference type="GO" id="GO:0016042">
    <property type="term" value="P:lipid catabolic process"/>
    <property type="evidence" value="ECO:0007669"/>
    <property type="project" value="UniProtKB-UniRule"/>
</dbReference>
<feature type="active site" description="Proton acceptor" evidence="4">
    <location>
        <position position="202"/>
    </location>
</feature>
<dbReference type="Gene3D" id="3.10.450.50">
    <property type="match status" value="1"/>
</dbReference>
<feature type="short sequence motif" description="GXSXG" evidence="4">
    <location>
        <begin position="48"/>
        <end position="52"/>
    </location>
</feature>
<accession>A0A023X139</accession>
<dbReference type="EMBL" id="CP007514">
    <property type="protein sequence ID" value="AHY45730.1"/>
    <property type="molecule type" value="Genomic_DNA"/>
</dbReference>
<name>A0A023X139_RUBRA</name>
<dbReference type="PANTHER" id="PTHR14226">
    <property type="entry name" value="NEUROPATHY TARGET ESTERASE/SWISS CHEESE D.MELANOGASTER"/>
    <property type="match status" value="1"/>
</dbReference>
<dbReference type="Proteomes" id="UP000025229">
    <property type="component" value="Chromosome"/>
</dbReference>
<comment type="caution">
    <text evidence="4">Lacks conserved residue(s) required for the propagation of feature annotation.</text>
</comment>
<keyword evidence="2 4" id="KW-0442">Lipid degradation</keyword>
<gene>
    <name evidence="6" type="ORF">RradSPS_0447</name>
    <name evidence="7" type="ORF">SIL72_03780</name>
</gene>
<dbReference type="AlphaFoldDB" id="A0A023X139"/>
<evidence type="ECO:0000256" key="4">
    <source>
        <dbReference type="PROSITE-ProRule" id="PRU01161"/>
    </source>
</evidence>
<dbReference type="PATRIC" id="fig|42256.3.peg.455"/>
<dbReference type="PANTHER" id="PTHR14226:SF78">
    <property type="entry name" value="SLR0060 PROTEIN"/>
    <property type="match status" value="1"/>
</dbReference>
<dbReference type="InterPro" id="IPR016035">
    <property type="entry name" value="Acyl_Trfase/lysoPLipase"/>
</dbReference>
<dbReference type="Gene3D" id="3.40.1090.10">
    <property type="entry name" value="Cytosolic phospholipase A2 catalytic domain"/>
    <property type="match status" value="2"/>
</dbReference>
<evidence type="ECO:0000259" key="5">
    <source>
        <dbReference type="PROSITE" id="PS51635"/>
    </source>
</evidence>
<evidence type="ECO:0000313" key="7">
    <source>
        <dbReference type="EMBL" id="MDX5893146.1"/>
    </source>
</evidence>
<organism evidence="6 8">
    <name type="scientific">Rubrobacter radiotolerans</name>
    <name type="common">Arthrobacter radiotolerans</name>
    <dbReference type="NCBI Taxonomy" id="42256"/>
    <lineage>
        <taxon>Bacteria</taxon>
        <taxon>Bacillati</taxon>
        <taxon>Actinomycetota</taxon>
        <taxon>Rubrobacteria</taxon>
        <taxon>Rubrobacterales</taxon>
        <taxon>Rubrobacteraceae</taxon>
        <taxon>Rubrobacter</taxon>
    </lineage>
</organism>
<keyword evidence="1 4" id="KW-0378">Hydrolase</keyword>
<evidence type="ECO:0000256" key="3">
    <source>
        <dbReference type="ARBA" id="ARBA00023098"/>
    </source>
</evidence>
<sequence length="435" mass="48353">MSDVSDGPRRVAIACQGGGSHTAFTAGVLKRLLRRGALDGHRVVGLSGTSGGAVCALLAWRALLDGGERSGELAARLLDGFWRDNSATDPVERLANLWSLASSGLENFVATPAVSPYDNYLAAFGAREFRRMLERRVDFGAVRVQPEGEEPALFVGAVDVISGEFRAFNSRRDRITPDTILASAAIPTIFRSVPIEGGLYWDGLFSQNPPVRELTDLGPDEIWVVQINPRRYDHEPRTLAEIADRRNELSGNLSLHQELYFIEKIDRMLREGYLAPGEKYRQITVRVLELSRSRFSRFLGTASKLNRDPDFIAALMEHGESRAEEFLDALAFERAWLDRDADAVVDFFDEEAEIVASEAFPDRGRYRGKPEIGSFVREHLCRDVRLDLTRKQVARDGVSWSVRSLSEDGTSVRTEGVARATLARRKIKSLSLDGG</sequence>
<evidence type="ECO:0000313" key="6">
    <source>
        <dbReference type="EMBL" id="AHY45730.1"/>
    </source>
</evidence>
<dbReference type="RefSeq" id="WP_084264044.1">
    <property type="nucleotide sequence ID" value="NZ_CP007514.1"/>
</dbReference>
<dbReference type="HOGENOM" id="CLU_040292_1_0_11"/>
<dbReference type="OrthoDB" id="2339873at2"/>
<evidence type="ECO:0000313" key="8">
    <source>
        <dbReference type="Proteomes" id="UP000025229"/>
    </source>
</evidence>
<protein>
    <submittedName>
        <fullName evidence="6 7">Patatin-like phospholipase</fullName>
    </submittedName>
</protein>
<feature type="domain" description="PNPLA" evidence="5">
    <location>
        <begin position="13"/>
        <end position="215"/>
    </location>
</feature>
<proteinExistence type="predicted"/>
<dbReference type="InterPro" id="IPR032710">
    <property type="entry name" value="NTF2-like_dom_sf"/>
</dbReference>
<keyword evidence="3 4" id="KW-0443">Lipid metabolism</keyword>
<dbReference type="eggNOG" id="COG1752">
    <property type="taxonomic scope" value="Bacteria"/>
</dbReference>
<dbReference type="PROSITE" id="PS51635">
    <property type="entry name" value="PNPLA"/>
    <property type="match status" value="1"/>
</dbReference>
<feature type="active site" description="Nucleophile" evidence="4">
    <location>
        <position position="50"/>
    </location>
</feature>
<dbReference type="SUPFAM" id="SSF52151">
    <property type="entry name" value="FabD/lysophospholipase-like"/>
    <property type="match status" value="1"/>
</dbReference>
<dbReference type="GO" id="GO:0016787">
    <property type="term" value="F:hydrolase activity"/>
    <property type="evidence" value="ECO:0007669"/>
    <property type="project" value="UniProtKB-UniRule"/>
</dbReference>
<evidence type="ECO:0000256" key="1">
    <source>
        <dbReference type="ARBA" id="ARBA00022801"/>
    </source>
</evidence>
<reference evidence="7" key="2">
    <citation type="submission" date="2023-11" db="EMBL/GenBank/DDBJ databases">
        <title>MicrobeMod: A computational toolkit for identifying prokaryotic methylation and restriction-modification with nanopore sequencing.</title>
        <authorList>
            <person name="Crits-Christoph A."/>
            <person name="Kang S.C."/>
            <person name="Lee H."/>
            <person name="Ostrov N."/>
        </authorList>
    </citation>
    <scope>NUCLEOTIDE SEQUENCE</scope>
    <source>
        <strain evidence="7">ATCC 51242</strain>
    </source>
</reference>
<evidence type="ECO:0000256" key="2">
    <source>
        <dbReference type="ARBA" id="ARBA00022963"/>
    </source>
</evidence>
<dbReference type="InterPro" id="IPR002641">
    <property type="entry name" value="PNPLA_dom"/>
</dbReference>
<dbReference type="InterPro" id="IPR050301">
    <property type="entry name" value="NTE"/>
</dbReference>
<dbReference type="KEGG" id="rrd:RradSPS_0447"/>
<dbReference type="SUPFAM" id="SSF54427">
    <property type="entry name" value="NTF2-like"/>
    <property type="match status" value="1"/>
</dbReference>
<reference evidence="6 8" key="1">
    <citation type="submission" date="2014-03" db="EMBL/GenBank/DDBJ databases">
        <title>Complete genome sequence of the Radio-Resistant Rubrobacter radiotolerans RSPS-4.</title>
        <authorList>
            <person name="Egas C.C."/>
            <person name="Barroso C.C."/>
            <person name="Froufe H.J.C."/>
            <person name="Pacheco J.J."/>
            <person name="Albuquerque L.L."/>
            <person name="da Costa M.M.S."/>
        </authorList>
    </citation>
    <scope>NUCLEOTIDE SEQUENCE [LARGE SCALE GENOMIC DNA]</scope>
    <source>
        <strain evidence="6 8">RSPS-4</strain>
    </source>
</reference>
<dbReference type="Pfam" id="PF01734">
    <property type="entry name" value="Patatin"/>
    <property type="match status" value="1"/>
</dbReference>
<dbReference type="STRING" id="42256.RradSPS_0447"/>